<organism evidence="2 3">
    <name type="scientific">Trypanosoma congolense (strain IL3000)</name>
    <dbReference type="NCBI Taxonomy" id="1068625"/>
    <lineage>
        <taxon>Eukaryota</taxon>
        <taxon>Discoba</taxon>
        <taxon>Euglenozoa</taxon>
        <taxon>Kinetoplastea</taxon>
        <taxon>Metakinetoplastina</taxon>
        <taxon>Trypanosomatida</taxon>
        <taxon>Trypanosomatidae</taxon>
        <taxon>Trypanosoma</taxon>
        <taxon>Nannomonas</taxon>
    </lineage>
</organism>
<feature type="signal peptide" evidence="1">
    <location>
        <begin position="1"/>
        <end position="26"/>
    </location>
</feature>
<gene>
    <name evidence="2" type="ORF">TCIL3000_0_34130</name>
</gene>
<dbReference type="Proteomes" id="UP000000702">
    <property type="component" value="Unassembled WGS sequence"/>
</dbReference>
<dbReference type="EMBL" id="CAEQ01000769">
    <property type="protein sequence ID" value="CCD12541.1"/>
    <property type="molecule type" value="Genomic_DNA"/>
</dbReference>
<dbReference type="AlphaFoldDB" id="F9W5T8"/>
<evidence type="ECO:0000256" key="1">
    <source>
        <dbReference type="SAM" id="SignalP"/>
    </source>
</evidence>
<keyword evidence="1" id="KW-0732">Signal</keyword>
<evidence type="ECO:0000313" key="3">
    <source>
        <dbReference type="Proteomes" id="UP000000702"/>
    </source>
</evidence>
<reference evidence="3" key="1">
    <citation type="submission" date="2011-07" db="EMBL/GenBank/DDBJ databases">
        <title>Divergent evolution of antigenic variation in African trypanosomes.</title>
        <authorList>
            <person name="Jackson A.P."/>
            <person name="Berry A."/>
            <person name="Allison H.C."/>
            <person name="Burton P."/>
            <person name="Anderson J."/>
            <person name="Aslett M."/>
            <person name="Brown R."/>
            <person name="Corton N."/>
            <person name="Harris D."/>
            <person name="Hauser H."/>
            <person name="Gamble J."/>
            <person name="Gilderthorp R."/>
            <person name="McQuillan J."/>
            <person name="Quail M.A."/>
            <person name="Sanders M."/>
            <person name="Van Tonder A."/>
            <person name="Ginger M.L."/>
            <person name="Donelson J.E."/>
            <person name="Field M.C."/>
            <person name="Barry J.D."/>
            <person name="Berriman M."/>
            <person name="Hertz-Fowler C."/>
        </authorList>
    </citation>
    <scope>NUCLEOTIDE SEQUENCE [LARGE SCALE GENOMIC DNA]</scope>
    <source>
        <strain evidence="3">IL3000</strain>
    </source>
</reference>
<evidence type="ECO:0000313" key="2">
    <source>
        <dbReference type="EMBL" id="CCD12541.1"/>
    </source>
</evidence>
<keyword evidence="3" id="KW-1185">Reference proteome</keyword>
<feature type="chain" id="PRO_5003394705" evidence="1">
    <location>
        <begin position="27"/>
        <end position="304"/>
    </location>
</feature>
<name>F9W5T8_TRYCI</name>
<accession>F9W5T8</accession>
<sequence>MAAYNYITPNATTILVLLVTVRVAASYAAGDQAAGSDILDVEEFVESSFAPFLAYDGGHLYISQNKEGKPVVCGSIPNATPPMVFPVTLRKLESLHSHLLDTYSGETEPLELNMVEGCYVTRDKDGSHCVVPLTSFPEDCGMSIDDSTAFWAHRIRERKSTPTTMVLKSRAAILAEDILRVQMHRERLRHAIWLNREFNRQGAELYEVARRGWNANADEENKRAFRMAVSVKASLLVKSVHIATMKKWAILKEWMKTSVGEVDRELPTYTSEDNGTLLPLHAHCGMVEELDELLHIADRRRYLA</sequence>
<comment type="caution">
    <text evidence="2">The sequence shown here is derived from an EMBL/GenBank/DDBJ whole genome shotgun (WGS) entry which is preliminary data.</text>
</comment>
<feature type="non-terminal residue" evidence="2">
    <location>
        <position position="304"/>
    </location>
</feature>
<reference evidence="2 3" key="2">
    <citation type="journal article" date="2012" name="Proc. Natl. Acad. Sci. U.S.A.">
        <title>Antigenic diversity is generated by distinct evolutionary mechanisms in African trypanosome species.</title>
        <authorList>
            <person name="Jackson A.P."/>
            <person name="Berry A."/>
            <person name="Aslett M."/>
            <person name="Allison H.C."/>
            <person name="Burton P."/>
            <person name="Vavrova-Anderson J."/>
            <person name="Brown R."/>
            <person name="Browne H."/>
            <person name="Corton N."/>
            <person name="Hauser H."/>
            <person name="Gamble J."/>
            <person name="Gilderthorp R."/>
            <person name="Marcello L."/>
            <person name="McQuillan J."/>
            <person name="Otto T.D."/>
            <person name="Quail M.A."/>
            <person name="Sanders M.J."/>
            <person name="van Tonder A."/>
            <person name="Ginger M.L."/>
            <person name="Field M.C."/>
            <person name="Barry J.D."/>
            <person name="Hertz-Fowler C."/>
            <person name="Berriman M."/>
        </authorList>
    </citation>
    <scope>NUCLEOTIDE SEQUENCE [LARGE SCALE GENOMIC DNA]</scope>
    <source>
        <strain evidence="2 3">IL3000</strain>
    </source>
</reference>
<protein>
    <submittedName>
        <fullName evidence="2">WGS project CAEQ00000000 data, annotated contig 1376</fullName>
    </submittedName>
</protein>
<proteinExistence type="predicted"/>